<dbReference type="EMBL" id="JANTYZ010000022">
    <property type="protein sequence ID" value="MCS3866833.1"/>
    <property type="molecule type" value="Genomic_DNA"/>
</dbReference>
<organism evidence="2 3">
    <name type="scientific">Salinibacter ruber</name>
    <dbReference type="NCBI Taxonomy" id="146919"/>
    <lineage>
        <taxon>Bacteria</taxon>
        <taxon>Pseudomonadati</taxon>
        <taxon>Rhodothermota</taxon>
        <taxon>Rhodothermia</taxon>
        <taxon>Rhodothermales</taxon>
        <taxon>Salinibacteraceae</taxon>
        <taxon>Salinibacter</taxon>
    </lineage>
</organism>
<comment type="caution">
    <text evidence="2">The sequence shown here is derived from an EMBL/GenBank/DDBJ whole genome shotgun (WGS) entry which is preliminary data.</text>
</comment>
<dbReference type="Proteomes" id="UP001155034">
    <property type="component" value="Unassembled WGS sequence"/>
</dbReference>
<sequence length="225" mass="26064">MDFGPTAGRPEKDPEDRRSRHVTIRVCPSHKEIIKQEADRRNSSMTHVVVRIGLEEISPSGRLISLPSVWEWLLDKAAGYRDVADGPFSDDLFVDLKPFEFRRRAHFVSLRQEKRERLWSDATGERRDQKIGVRLKPGRLSWIESRAEQRGTSRSGLLRAHALEGIDKRDRMAQVAAWLSKCEERGDALVQKKHEGRISPGKLRDRIFAFARKIEETVEKWQRST</sequence>
<accession>A0A9X2U521</accession>
<evidence type="ECO:0000256" key="1">
    <source>
        <dbReference type="SAM" id="MobiDB-lite"/>
    </source>
</evidence>
<feature type="compositionally biased region" description="Basic and acidic residues" evidence="1">
    <location>
        <begin position="9"/>
        <end position="18"/>
    </location>
</feature>
<evidence type="ECO:0000313" key="2">
    <source>
        <dbReference type="EMBL" id="MCS3866833.1"/>
    </source>
</evidence>
<dbReference type="RefSeq" id="WP_251954856.1">
    <property type="nucleotide sequence ID" value="NZ_CALTSQ010000053.1"/>
</dbReference>
<name>A0A9X2U521_9BACT</name>
<proteinExistence type="predicted"/>
<protein>
    <submittedName>
        <fullName evidence="2">Uncharacterized protein</fullName>
    </submittedName>
</protein>
<gene>
    <name evidence="2" type="ORF">GGP82_003416</name>
</gene>
<evidence type="ECO:0000313" key="3">
    <source>
        <dbReference type="Proteomes" id="UP001155034"/>
    </source>
</evidence>
<reference evidence="2" key="1">
    <citation type="submission" date="2022-08" db="EMBL/GenBank/DDBJ databases">
        <title>Genomic Encyclopedia of Type Strains, Phase V (KMG-V): Genome sequencing to study the core and pangenomes of soil and plant-associated prokaryotes.</title>
        <authorList>
            <person name="Whitman W."/>
        </authorList>
    </citation>
    <scope>NUCLEOTIDE SEQUENCE</scope>
    <source>
        <strain evidence="2">SP2016B</strain>
    </source>
</reference>
<dbReference type="AlphaFoldDB" id="A0A9X2U521"/>
<feature type="region of interest" description="Disordered" evidence="1">
    <location>
        <begin position="1"/>
        <end position="21"/>
    </location>
</feature>